<dbReference type="AlphaFoldDB" id="G9XC52"/>
<feature type="transmembrane region" description="Helical" evidence="1">
    <location>
        <begin position="82"/>
        <end position="108"/>
    </location>
</feature>
<dbReference type="RefSeq" id="WP_009528546.1">
    <property type="nucleotide sequence ID" value="NZ_JH414596.1"/>
</dbReference>
<proteinExistence type="predicted"/>
<accession>G9XC52</accession>
<evidence type="ECO:0000313" key="3">
    <source>
        <dbReference type="Proteomes" id="UP000003379"/>
    </source>
</evidence>
<dbReference type="HOGENOM" id="CLU_159978_0_0_9"/>
<name>G9XC52_9FIRM</name>
<comment type="caution">
    <text evidence="2">The sequence shown here is derived from an EMBL/GenBank/DDBJ whole genome shotgun (WGS) entry which is preliminary data.</text>
</comment>
<dbReference type="Proteomes" id="UP000003379">
    <property type="component" value="Unassembled WGS sequence"/>
</dbReference>
<feature type="transmembrane region" description="Helical" evidence="1">
    <location>
        <begin position="41"/>
        <end position="62"/>
    </location>
</feature>
<keyword evidence="1" id="KW-0472">Membrane</keyword>
<evidence type="ECO:0000313" key="2">
    <source>
        <dbReference type="EMBL" id="EHL19539.1"/>
    </source>
</evidence>
<organism evidence="2 3">
    <name type="scientific">Peptoanaerobacter stomatis</name>
    <dbReference type="NCBI Taxonomy" id="796937"/>
    <lineage>
        <taxon>Bacteria</taxon>
        <taxon>Bacillati</taxon>
        <taxon>Bacillota</taxon>
        <taxon>Clostridia</taxon>
        <taxon>Peptostreptococcales</taxon>
        <taxon>Filifactoraceae</taxon>
        <taxon>Peptoanaerobacter</taxon>
    </lineage>
</organism>
<keyword evidence="1" id="KW-1133">Transmembrane helix</keyword>
<evidence type="ECO:0000256" key="1">
    <source>
        <dbReference type="SAM" id="Phobius"/>
    </source>
</evidence>
<gene>
    <name evidence="2" type="ORF">HMPREF9628_00260</name>
</gene>
<reference evidence="2 3" key="1">
    <citation type="submission" date="2011-08" db="EMBL/GenBank/DDBJ databases">
        <title>The Genome Sequence of Eubacteriaceae bacterium CM5.</title>
        <authorList>
            <consortium name="The Broad Institute Genome Sequencing Platform"/>
            <person name="Earl A."/>
            <person name="Ward D."/>
            <person name="Feldgarden M."/>
            <person name="Gevers D."/>
            <person name="Sizova M."/>
            <person name="Hazen A."/>
            <person name="Epstein S."/>
            <person name="Young S.K."/>
            <person name="Zeng Q."/>
            <person name="Gargeya S."/>
            <person name="Fitzgerald M."/>
            <person name="Haas B."/>
            <person name="Abouelleil A."/>
            <person name="Alvarado L."/>
            <person name="Arachchi H.M."/>
            <person name="Berlin A."/>
            <person name="Brown A."/>
            <person name="Chapman S.B."/>
            <person name="Chen Z."/>
            <person name="Dunbar C."/>
            <person name="Freedman E."/>
            <person name="Gearin G."/>
            <person name="Gellesch M."/>
            <person name="Goldberg J."/>
            <person name="Griggs A."/>
            <person name="Gujja S."/>
            <person name="Heiman D."/>
            <person name="Howarth C."/>
            <person name="Larson L."/>
            <person name="Lui A."/>
            <person name="MacDonald P.J.P."/>
            <person name="Montmayeur A."/>
            <person name="Murphy C."/>
            <person name="Neiman D."/>
            <person name="Pearson M."/>
            <person name="Priest M."/>
            <person name="Roberts A."/>
            <person name="Saif S."/>
            <person name="Shea T."/>
            <person name="Shenoy N."/>
            <person name="Sisk P."/>
            <person name="Stolte C."/>
            <person name="Sykes S."/>
            <person name="Wortman J."/>
            <person name="Nusbaum C."/>
            <person name="Birren B."/>
        </authorList>
    </citation>
    <scope>NUCLEOTIDE SEQUENCE [LARGE SCALE GENOMIC DNA]</scope>
    <source>
        <strain evidence="2 3">CM5</strain>
    </source>
</reference>
<keyword evidence="1" id="KW-0812">Transmembrane</keyword>
<dbReference type="EMBL" id="AFZG01000019">
    <property type="protein sequence ID" value="EHL19539.1"/>
    <property type="molecule type" value="Genomic_DNA"/>
</dbReference>
<sequence length="129" mass="13478">MSKVVVRTKEELKIAYAGKVDEIIIEGKLAKQIRDLEKIKLFSPVAIGALTAAGVAFLASTVSGPITGGISYFAAVATLETAAATTGLSVPLIILSCSIGVALLVAIFKEYDMEAVVSGKGIKVILRKR</sequence>
<protein>
    <submittedName>
        <fullName evidence="2">Uncharacterized protein</fullName>
    </submittedName>
</protein>